<keyword evidence="3" id="KW-1185">Reference proteome</keyword>
<dbReference type="InterPro" id="IPR032675">
    <property type="entry name" value="LRR_dom_sf"/>
</dbReference>
<evidence type="ECO:0000313" key="3">
    <source>
        <dbReference type="Proteomes" id="UP000663870"/>
    </source>
</evidence>
<evidence type="ECO:0000259" key="1">
    <source>
        <dbReference type="PROSITE" id="PS50181"/>
    </source>
</evidence>
<feature type="domain" description="F-box" evidence="1">
    <location>
        <begin position="5"/>
        <end position="55"/>
    </location>
</feature>
<dbReference type="EMBL" id="CAJNOL010000056">
    <property type="protein sequence ID" value="CAF0798280.1"/>
    <property type="molecule type" value="Genomic_DNA"/>
</dbReference>
<dbReference type="SUPFAM" id="SSF81383">
    <property type="entry name" value="F-box domain"/>
    <property type="match status" value="1"/>
</dbReference>
<dbReference type="SUPFAM" id="SSF52047">
    <property type="entry name" value="RNI-like"/>
    <property type="match status" value="1"/>
</dbReference>
<sequence>MNNDLSRLEQLPNEILIDLFQYFDARDLFQSFSNLNYRLNKLIKSFHHLNLFFHMEFFLDNQIDNNDYFSFYVYTLIVGRAININLNRFLNIRYLKLECPLKRVLAQLNSNILPYLKHLSISHLDILITIDEWISLPSLHTLKISCITSLAYQTILTACPNLVYLELSIFSSDQLKLNIESHKNLKKMIINVIDMIWPWDDKVFHSYLSCVPNLEKLNVYRSIFVSKITESLLNYDWLASKIDLYLLLLCRFNFYLKVIRSDIFIEPNIENILCQIEEIFLHKHNNRYQSRHLIYK</sequence>
<evidence type="ECO:0000313" key="2">
    <source>
        <dbReference type="EMBL" id="CAF0798280.1"/>
    </source>
</evidence>
<gene>
    <name evidence="2" type="ORF">JXQ802_LOCUS4089</name>
</gene>
<protein>
    <recommendedName>
        <fullName evidence="1">F-box domain-containing protein</fullName>
    </recommendedName>
</protein>
<organism evidence="2 3">
    <name type="scientific">Rotaria sordida</name>
    <dbReference type="NCBI Taxonomy" id="392033"/>
    <lineage>
        <taxon>Eukaryota</taxon>
        <taxon>Metazoa</taxon>
        <taxon>Spiralia</taxon>
        <taxon>Gnathifera</taxon>
        <taxon>Rotifera</taxon>
        <taxon>Eurotatoria</taxon>
        <taxon>Bdelloidea</taxon>
        <taxon>Philodinida</taxon>
        <taxon>Philodinidae</taxon>
        <taxon>Rotaria</taxon>
    </lineage>
</organism>
<dbReference type="Gene3D" id="3.80.10.10">
    <property type="entry name" value="Ribonuclease Inhibitor"/>
    <property type="match status" value="1"/>
</dbReference>
<comment type="caution">
    <text evidence="2">The sequence shown here is derived from an EMBL/GenBank/DDBJ whole genome shotgun (WGS) entry which is preliminary data.</text>
</comment>
<dbReference type="Proteomes" id="UP000663870">
    <property type="component" value="Unassembled WGS sequence"/>
</dbReference>
<reference evidence="2" key="1">
    <citation type="submission" date="2021-02" db="EMBL/GenBank/DDBJ databases">
        <authorList>
            <person name="Nowell W R."/>
        </authorList>
    </citation>
    <scope>NUCLEOTIDE SEQUENCE</scope>
</reference>
<dbReference type="InterPro" id="IPR001810">
    <property type="entry name" value="F-box_dom"/>
</dbReference>
<dbReference type="AlphaFoldDB" id="A0A813SC13"/>
<accession>A0A813SC13</accession>
<dbReference type="PROSITE" id="PS50181">
    <property type="entry name" value="FBOX"/>
    <property type="match status" value="1"/>
</dbReference>
<dbReference type="InterPro" id="IPR036047">
    <property type="entry name" value="F-box-like_dom_sf"/>
</dbReference>
<name>A0A813SC13_9BILA</name>
<proteinExistence type="predicted"/>